<keyword evidence="1" id="KW-1133">Transmembrane helix</keyword>
<proteinExistence type="predicted"/>
<gene>
    <name evidence="3" type="ORF">PILCRDRAFT_598781</name>
</gene>
<feature type="transmembrane region" description="Helical" evidence="1">
    <location>
        <begin position="214"/>
        <end position="238"/>
    </location>
</feature>
<dbReference type="InterPro" id="IPR045339">
    <property type="entry name" value="DUF6534"/>
</dbReference>
<organism evidence="3 4">
    <name type="scientific">Piloderma croceum (strain F 1598)</name>
    <dbReference type="NCBI Taxonomy" id="765440"/>
    <lineage>
        <taxon>Eukaryota</taxon>
        <taxon>Fungi</taxon>
        <taxon>Dikarya</taxon>
        <taxon>Basidiomycota</taxon>
        <taxon>Agaricomycotina</taxon>
        <taxon>Agaricomycetes</taxon>
        <taxon>Agaricomycetidae</taxon>
        <taxon>Atheliales</taxon>
        <taxon>Atheliaceae</taxon>
        <taxon>Piloderma</taxon>
    </lineage>
</organism>
<keyword evidence="1" id="KW-0472">Membrane</keyword>
<accession>A0A0C3AW07</accession>
<feature type="transmembrane region" description="Helical" evidence="1">
    <location>
        <begin position="12"/>
        <end position="35"/>
    </location>
</feature>
<sequence>MAKSPAEIALGPMFIGTVFNVILYGIMITQVYLYFSTYKKDRTWLKCVVLYLFLADTVNAVFDLVYVYLALVVNFDNPKYIVQANWIFGTEPAMTVCLYLTFSNSAHHTSLFQGIIASCVQLFFAWRVKVVTSNIWAVMLIVFCAFVNMLASIGTSIAVGIIPVFTEFVRFKVIVIIWLVAGVVADVCITTSLTYHLRKQRTGFSATDDLVNRIIRLTVQTGAVTAVVATVDLIVFLVDTTGIHLIFNVPLPKLYTNSLMSSLNARGGWKFSQHSDEPNPTTITTSRSRPVLQFKKPGTIPEVFVHVESHEMADIESNKPNRLYPDAESE</sequence>
<dbReference type="PANTHER" id="PTHR40465">
    <property type="entry name" value="CHROMOSOME 1, WHOLE GENOME SHOTGUN SEQUENCE"/>
    <property type="match status" value="1"/>
</dbReference>
<feature type="transmembrane region" description="Helical" evidence="1">
    <location>
        <begin position="135"/>
        <end position="165"/>
    </location>
</feature>
<feature type="transmembrane region" description="Helical" evidence="1">
    <location>
        <begin position="110"/>
        <end position="128"/>
    </location>
</feature>
<reference evidence="4" key="2">
    <citation type="submission" date="2015-01" db="EMBL/GenBank/DDBJ databases">
        <title>Evolutionary Origins and Diversification of the Mycorrhizal Mutualists.</title>
        <authorList>
            <consortium name="DOE Joint Genome Institute"/>
            <consortium name="Mycorrhizal Genomics Consortium"/>
            <person name="Kohler A."/>
            <person name="Kuo A."/>
            <person name="Nagy L.G."/>
            <person name="Floudas D."/>
            <person name="Copeland A."/>
            <person name="Barry K.W."/>
            <person name="Cichocki N."/>
            <person name="Veneault-Fourrey C."/>
            <person name="LaButti K."/>
            <person name="Lindquist E.A."/>
            <person name="Lipzen A."/>
            <person name="Lundell T."/>
            <person name="Morin E."/>
            <person name="Murat C."/>
            <person name="Riley R."/>
            <person name="Ohm R."/>
            <person name="Sun H."/>
            <person name="Tunlid A."/>
            <person name="Henrissat B."/>
            <person name="Grigoriev I.V."/>
            <person name="Hibbett D.S."/>
            <person name="Martin F."/>
        </authorList>
    </citation>
    <scope>NUCLEOTIDE SEQUENCE [LARGE SCALE GENOMIC DNA]</scope>
    <source>
        <strain evidence="4">F 1598</strain>
    </source>
</reference>
<dbReference type="EMBL" id="KN833018">
    <property type="protein sequence ID" value="KIM78193.1"/>
    <property type="molecule type" value="Genomic_DNA"/>
</dbReference>
<protein>
    <recommendedName>
        <fullName evidence="2">DUF6534 domain-containing protein</fullName>
    </recommendedName>
</protein>
<dbReference type="OrthoDB" id="3183258at2759"/>
<evidence type="ECO:0000313" key="4">
    <source>
        <dbReference type="Proteomes" id="UP000054166"/>
    </source>
</evidence>
<evidence type="ECO:0000256" key="1">
    <source>
        <dbReference type="SAM" id="Phobius"/>
    </source>
</evidence>
<keyword evidence="4" id="KW-1185">Reference proteome</keyword>
<feature type="transmembrane region" description="Helical" evidence="1">
    <location>
        <begin position="47"/>
        <end position="69"/>
    </location>
</feature>
<feature type="transmembrane region" description="Helical" evidence="1">
    <location>
        <begin position="171"/>
        <end position="193"/>
    </location>
</feature>
<reference evidence="3 4" key="1">
    <citation type="submission" date="2014-04" db="EMBL/GenBank/DDBJ databases">
        <authorList>
            <consortium name="DOE Joint Genome Institute"/>
            <person name="Kuo A."/>
            <person name="Tarkka M."/>
            <person name="Buscot F."/>
            <person name="Kohler A."/>
            <person name="Nagy L.G."/>
            <person name="Floudas D."/>
            <person name="Copeland A."/>
            <person name="Barry K.W."/>
            <person name="Cichocki N."/>
            <person name="Veneault-Fourrey C."/>
            <person name="LaButti K."/>
            <person name="Lindquist E.A."/>
            <person name="Lipzen A."/>
            <person name="Lundell T."/>
            <person name="Morin E."/>
            <person name="Murat C."/>
            <person name="Sun H."/>
            <person name="Tunlid A."/>
            <person name="Henrissat B."/>
            <person name="Grigoriev I.V."/>
            <person name="Hibbett D.S."/>
            <person name="Martin F."/>
            <person name="Nordberg H.P."/>
            <person name="Cantor M.N."/>
            <person name="Hua S.X."/>
        </authorList>
    </citation>
    <scope>NUCLEOTIDE SEQUENCE [LARGE SCALE GENOMIC DNA]</scope>
    <source>
        <strain evidence="3 4">F 1598</strain>
    </source>
</reference>
<dbReference type="Proteomes" id="UP000054166">
    <property type="component" value="Unassembled WGS sequence"/>
</dbReference>
<feature type="domain" description="DUF6534" evidence="2">
    <location>
        <begin position="183"/>
        <end position="266"/>
    </location>
</feature>
<dbReference type="Pfam" id="PF20152">
    <property type="entry name" value="DUF6534"/>
    <property type="match status" value="1"/>
</dbReference>
<name>A0A0C3AW07_PILCF</name>
<dbReference type="PANTHER" id="PTHR40465:SF1">
    <property type="entry name" value="DUF6534 DOMAIN-CONTAINING PROTEIN"/>
    <property type="match status" value="1"/>
</dbReference>
<dbReference type="InParanoid" id="A0A0C3AW07"/>
<dbReference type="AlphaFoldDB" id="A0A0C3AW07"/>
<dbReference type="STRING" id="765440.A0A0C3AW07"/>
<dbReference type="HOGENOM" id="CLU_046025_2_0_1"/>
<keyword evidence="1" id="KW-0812">Transmembrane</keyword>
<evidence type="ECO:0000259" key="2">
    <source>
        <dbReference type="Pfam" id="PF20152"/>
    </source>
</evidence>
<evidence type="ECO:0000313" key="3">
    <source>
        <dbReference type="EMBL" id="KIM78193.1"/>
    </source>
</evidence>